<evidence type="ECO:0000256" key="6">
    <source>
        <dbReference type="SAM" id="MobiDB-lite"/>
    </source>
</evidence>
<evidence type="ECO:0000256" key="2">
    <source>
        <dbReference type="ARBA" id="ARBA00022801"/>
    </source>
</evidence>
<dbReference type="PRINTS" id="PR00133">
    <property type="entry name" value="GLHYDRLASE3"/>
</dbReference>
<dbReference type="GO" id="GO:0005975">
    <property type="term" value="P:carbohydrate metabolic process"/>
    <property type="evidence" value="ECO:0007669"/>
    <property type="project" value="InterPro"/>
</dbReference>
<dbReference type="Gene3D" id="3.20.20.300">
    <property type="entry name" value="Glycoside hydrolase, family 3, N-terminal domain"/>
    <property type="match status" value="1"/>
</dbReference>
<dbReference type="SMART" id="SM01217">
    <property type="entry name" value="Fn3_like"/>
    <property type="match status" value="1"/>
</dbReference>
<dbReference type="Pfam" id="PF14310">
    <property type="entry name" value="Fn3-like"/>
    <property type="match status" value="1"/>
</dbReference>
<dbReference type="InterPro" id="IPR002772">
    <property type="entry name" value="Glyco_hydro_3_C"/>
</dbReference>
<protein>
    <submittedName>
        <fullName evidence="8">Glycoside hydrolase family 3 protein</fullName>
    </submittedName>
</protein>
<accession>A0AAD3YKB9</accession>
<dbReference type="Pfam" id="PF01915">
    <property type="entry name" value="Glyco_hydro_3_C"/>
    <property type="match status" value="1"/>
</dbReference>
<dbReference type="GO" id="GO:0004553">
    <property type="term" value="F:hydrolase activity, hydrolyzing O-glycosyl compounds"/>
    <property type="evidence" value="ECO:0007669"/>
    <property type="project" value="InterPro"/>
</dbReference>
<dbReference type="SUPFAM" id="SSF52279">
    <property type="entry name" value="Beta-D-glucan exohydrolase, C-terminal domain"/>
    <property type="match status" value="1"/>
</dbReference>
<dbReference type="SUPFAM" id="SSF51445">
    <property type="entry name" value="(Trans)glycosidases"/>
    <property type="match status" value="1"/>
</dbReference>
<dbReference type="PANTHER" id="PTHR42715">
    <property type="entry name" value="BETA-GLUCOSIDASE"/>
    <property type="match status" value="1"/>
</dbReference>
<keyword evidence="3" id="KW-0119">Carbohydrate metabolism</keyword>
<dbReference type="EMBL" id="DACTUL010000021">
    <property type="protein sequence ID" value="HAT6344944.1"/>
    <property type="molecule type" value="Genomic_DNA"/>
</dbReference>
<dbReference type="InterPro" id="IPR017853">
    <property type="entry name" value="GH"/>
</dbReference>
<dbReference type="InterPro" id="IPR019800">
    <property type="entry name" value="Glyco_hydro_3_AS"/>
</dbReference>
<evidence type="ECO:0000313" key="9">
    <source>
        <dbReference type="Proteomes" id="UP000859505"/>
    </source>
</evidence>
<dbReference type="InterPro" id="IPR050288">
    <property type="entry name" value="Cellulose_deg_GH3"/>
</dbReference>
<sequence>MPPSTLGLAPPFDATLLTTRPPCSHRHISRSPGARRPSPGLLTCLQPNADPRVRSAFLAISNGSRQQSGPARADAFHPVSISPFYFYSDSYEDVFMPITTKLKAVSLGVSLALAGLLVGCNQNDSDPLVKDDAYYRGQAEAMVAKLTLGEKLDLLSGPGYGSANGAINVKQDVPGVAGYINGVLRSADGIDIPALKLADGPAGVRINANRDGDSASYYATAWPIGSLLASSWDVKLVKAVGEAMGDEVRQYGVDILLAPGMNIQRNPLNGRNFEYYSEDPLLTGKIGAAMVNGVESNGVGTTIKHYFGNNSETNRNQINDIGEPRTFREIYLRGFQIAVDEAQPWAVMTSYNKVNGTYVNERRDAVTDLLRGEWKFDGLVMSDWFAGDVANNAYKQVLAGQDLIEPGNVKEQLQQSIDHGDLDEAKVNEAAIHILTQVMKSPSYSQLAISNSPDLAAHAKLARQAGAESMVLLRNDAAALPLTASSTLASFGINQINTYKGGTGSGDVNAASTTTIAQGLAARFPVNEALQSYYRDFYENNKVYHEGQFGAKGYYTCAEAPVSGDLAALIASAAATQQAAVISIGRQAGEGADRSSGKGDYLLGDDERALIDAVSSAFHAQGKKVVVVLNVNGVIDTAQWSDKVDGILLAYMAGQETGHAVADVLSGAVNPSGKLAQSFPHSYASVPSAGTFPGEDTDGDGEPDDLYYNEGIYVGYRYYSTFEQAVSYPFGFGLSYTSFSYTSPAIASNTLEGGSAGNLVLTATITNTGAVAGKEAAQVYVTAPEVKLKKPLIELKAFAKTAQLAPGASEQLSFTIPASILASFDEASNQWIVEPGRYSAYISPSSDVSASTPVSFTVSKEIVVSNTTPGALALPAGVDPASVTTITR</sequence>
<feature type="domain" description="Fibronectin type III-like" evidence="7">
    <location>
        <begin position="775"/>
        <end position="846"/>
    </location>
</feature>
<name>A0AAD3YKB9_AERHY</name>
<reference evidence="8" key="2">
    <citation type="submission" date="2020-01" db="EMBL/GenBank/DDBJ databases">
        <authorList>
            <consortium name="NCBI Pathogen Detection Project"/>
        </authorList>
    </citation>
    <scope>NUCLEOTIDE SEQUENCE</scope>
    <source>
        <strain evidence="8">OLC2673_Aeromonas</strain>
    </source>
</reference>
<feature type="region of interest" description="Disordered" evidence="6">
    <location>
        <begin position="19"/>
        <end position="41"/>
    </location>
</feature>
<dbReference type="PROSITE" id="PS00775">
    <property type="entry name" value="GLYCOSYL_HYDROL_F3"/>
    <property type="match status" value="1"/>
</dbReference>
<dbReference type="InterPro" id="IPR036881">
    <property type="entry name" value="Glyco_hydro_3_C_sf"/>
</dbReference>
<dbReference type="InterPro" id="IPR036962">
    <property type="entry name" value="Glyco_hydro_3_N_sf"/>
</dbReference>
<dbReference type="PANTHER" id="PTHR42715:SF10">
    <property type="entry name" value="BETA-GLUCOSIDASE"/>
    <property type="match status" value="1"/>
</dbReference>
<dbReference type="InterPro" id="IPR001764">
    <property type="entry name" value="Glyco_hydro_3_N"/>
</dbReference>
<evidence type="ECO:0000256" key="3">
    <source>
        <dbReference type="ARBA" id="ARBA00023277"/>
    </source>
</evidence>
<evidence type="ECO:0000256" key="4">
    <source>
        <dbReference type="ARBA" id="ARBA00023295"/>
    </source>
</evidence>
<organism evidence="8 9">
    <name type="scientific">Aeromonas hydrophila</name>
    <dbReference type="NCBI Taxonomy" id="644"/>
    <lineage>
        <taxon>Bacteria</taxon>
        <taxon>Pseudomonadati</taxon>
        <taxon>Pseudomonadota</taxon>
        <taxon>Gammaproteobacteria</taxon>
        <taxon>Aeromonadales</taxon>
        <taxon>Aeromonadaceae</taxon>
        <taxon>Aeromonas</taxon>
    </lineage>
</organism>
<comment type="similarity">
    <text evidence="1 5">Belongs to the glycosyl hydrolase 3 family.</text>
</comment>
<dbReference type="Pfam" id="PF00933">
    <property type="entry name" value="Glyco_hydro_3"/>
    <property type="match status" value="1"/>
</dbReference>
<dbReference type="AlphaFoldDB" id="A0AAD3YKB9"/>
<dbReference type="InterPro" id="IPR026891">
    <property type="entry name" value="Fn3-like"/>
</dbReference>
<reference evidence="8" key="1">
    <citation type="journal article" date="2018" name="Genome Biol.">
        <title>SKESA: strategic k-mer extension for scrupulous assemblies.</title>
        <authorList>
            <person name="Souvorov A."/>
            <person name="Agarwala R."/>
            <person name="Lipman D.J."/>
        </authorList>
    </citation>
    <scope>NUCLEOTIDE SEQUENCE</scope>
    <source>
        <strain evidence="8">OLC2673_Aeromonas</strain>
    </source>
</reference>
<proteinExistence type="inferred from homology"/>
<evidence type="ECO:0000259" key="7">
    <source>
        <dbReference type="SMART" id="SM01217"/>
    </source>
</evidence>
<evidence type="ECO:0000313" key="8">
    <source>
        <dbReference type="EMBL" id="HAT6344944.1"/>
    </source>
</evidence>
<evidence type="ECO:0000256" key="5">
    <source>
        <dbReference type="RuleBase" id="RU361161"/>
    </source>
</evidence>
<dbReference type="InterPro" id="IPR013783">
    <property type="entry name" value="Ig-like_fold"/>
</dbReference>
<dbReference type="Proteomes" id="UP000859505">
    <property type="component" value="Unassembled WGS sequence"/>
</dbReference>
<keyword evidence="4 5" id="KW-0326">Glycosidase</keyword>
<dbReference type="Gene3D" id="3.40.50.1700">
    <property type="entry name" value="Glycoside hydrolase family 3 C-terminal domain"/>
    <property type="match status" value="1"/>
</dbReference>
<comment type="caution">
    <text evidence="8">The sequence shown here is derived from an EMBL/GenBank/DDBJ whole genome shotgun (WGS) entry which is preliminary data.</text>
</comment>
<dbReference type="Gene3D" id="2.60.40.10">
    <property type="entry name" value="Immunoglobulins"/>
    <property type="match status" value="1"/>
</dbReference>
<keyword evidence="2 5" id="KW-0378">Hydrolase</keyword>
<evidence type="ECO:0000256" key="1">
    <source>
        <dbReference type="ARBA" id="ARBA00005336"/>
    </source>
</evidence>
<gene>
    <name evidence="8" type="ORF">JAJ28_002694</name>
</gene>